<feature type="transmembrane region" description="Helical" evidence="12">
    <location>
        <begin position="373"/>
        <end position="393"/>
    </location>
</feature>
<gene>
    <name evidence="14" type="ORF">PLOB_00037063</name>
</gene>
<evidence type="ECO:0000256" key="1">
    <source>
        <dbReference type="ARBA" id="ARBA00004606"/>
    </source>
</evidence>
<dbReference type="InterPro" id="IPR026050">
    <property type="entry name" value="C1GALT1/C1GALT1_chp1"/>
</dbReference>
<organism evidence="14 15">
    <name type="scientific">Porites lobata</name>
    <dbReference type="NCBI Taxonomy" id="104759"/>
    <lineage>
        <taxon>Eukaryota</taxon>
        <taxon>Metazoa</taxon>
        <taxon>Cnidaria</taxon>
        <taxon>Anthozoa</taxon>
        <taxon>Hexacorallia</taxon>
        <taxon>Scleractinia</taxon>
        <taxon>Fungiina</taxon>
        <taxon>Poritidae</taxon>
        <taxon>Porites</taxon>
    </lineage>
</organism>
<comment type="subcellular location">
    <subcellularLocation>
        <location evidence="1">Membrane</location>
        <topology evidence="1">Single-pass type II membrane protein</topology>
    </subcellularLocation>
</comment>
<dbReference type="InterPro" id="IPR003378">
    <property type="entry name" value="Fringe-like_glycosylTrfase"/>
</dbReference>
<feature type="transmembrane region" description="Helical" evidence="12">
    <location>
        <begin position="6"/>
        <end position="28"/>
    </location>
</feature>
<feature type="domain" description="Fringe-like glycosyltransferase" evidence="13">
    <location>
        <begin position="483"/>
        <end position="629"/>
    </location>
</feature>
<evidence type="ECO:0000256" key="9">
    <source>
        <dbReference type="ARBA" id="ARBA00022968"/>
    </source>
</evidence>
<dbReference type="Gene3D" id="3.90.550.50">
    <property type="match status" value="2"/>
</dbReference>
<accession>A0ABN8P4W2</accession>
<name>A0ABN8P4W2_9CNID</name>
<sequence>MAAARATFLSFAVGFSFGIFVVTVVSYFNADRNSQRMFVQVTKSPPLNEDDDLDITHKIVHRDSNKFKVESPVDFDADLKDHHHHLSLNKEALKEQQEIRILCWVMTSPENLPIKGKPVKETWGKRCNVLLFMSSKDDPSFPAIGLDVSEGRDQLWRKTRAAWDYVYEHHINDADWFIKADDDTFVIIENLRHQVSSLDSEKPHYLGRHFKPFGGYNSGGAGYVFSRETLRRFKTALGDSSKCAQQSFAEDVEVGRCLNAMGVKPAYTRDKSGRETFMPLPPEHHLIPGYLNKDFWLWSYDNNPYKDGPECCSDHAVTFHYIGPNMMYVLEYLIYHLRPYGMIHDDHSSEGLGKPDTQDKSRNYVMTAMRRPLPAFVVGFLLGIFVVTVFTYLTGDTLSRKLFVLVKNPPPPNDDGELDITHKIVYRDSNKFKVESPVDFDVDLKDHHHHLSLNKEALKEQQEIRILCWVLTSPDNLPIKGKPVKETWGKRCNVLLFMSSKTDPSFPAIGLNVSEGRDQLWQKTRAALDYVYEHHINNADWFLKADDDTFVIIENLRHLVSSLDPEKPHYLGRHFKGGFNSGGAGYVFSRETLRRFKTALGDSSKCAKQSLAEDVEVGKCLNAMGVKPAYTRDKSGRETFMPLPPEHHLIPGYLSKDFWLWSLDYNPYKEGPECCSDHAVAFHYVSPNMMYVLEYLIYHLRPYGMIHDDHS</sequence>
<keyword evidence="8" id="KW-0547">Nucleotide-binding</keyword>
<evidence type="ECO:0000256" key="2">
    <source>
        <dbReference type="ARBA" id="ARBA00004922"/>
    </source>
</evidence>
<dbReference type="Pfam" id="PF02434">
    <property type="entry name" value="Fringe"/>
    <property type="match status" value="2"/>
</dbReference>
<dbReference type="Proteomes" id="UP001159405">
    <property type="component" value="Unassembled WGS sequence"/>
</dbReference>
<dbReference type="PANTHER" id="PTHR23033">
    <property type="entry name" value="BETA1,3-GALACTOSYLTRANSFERASE"/>
    <property type="match status" value="1"/>
</dbReference>
<keyword evidence="11 12" id="KW-0472">Membrane</keyword>
<dbReference type="EMBL" id="CALNXK010000053">
    <property type="protein sequence ID" value="CAH3133776.1"/>
    <property type="molecule type" value="Genomic_DNA"/>
</dbReference>
<evidence type="ECO:0000256" key="6">
    <source>
        <dbReference type="ARBA" id="ARBA00022679"/>
    </source>
</evidence>
<evidence type="ECO:0000256" key="4">
    <source>
        <dbReference type="ARBA" id="ARBA00012557"/>
    </source>
</evidence>
<evidence type="ECO:0000313" key="14">
    <source>
        <dbReference type="EMBL" id="CAH3133776.1"/>
    </source>
</evidence>
<feature type="domain" description="Fringe-like glycosyltransferase" evidence="13">
    <location>
        <begin position="118"/>
        <end position="266"/>
    </location>
</feature>
<evidence type="ECO:0000256" key="7">
    <source>
        <dbReference type="ARBA" id="ARBA00022692"/>
    </source>
</evidence>
<keyword evidence="9" id="KW-0735">Signal-anchor</keyword>
<keyword evidence="6" id="KW-0808">Transferase</keyword>
<evidence type="ECO:0000256" key="8">
    <source>
        <dbReference type="ARBA" id="ARBA00022741"/>
    </source>
</evidence>
<comment type="caution">
    <text evidence="14">The sequence shown here is derived from an EMBL/GenBank/DDBJ whole genome shotgun (WGS) entry which is preliminary data.</text>
</comment>
<comment type="pathway">
    <text evidence="2">Protein modification; protein glycosylation.</text>
</comment>
<evidence type="ECO:0000256" key="12">
    <source>
        <dbReference type="SAM" id="Phobius"/>
    </source>
</evidence>
<protein>
    <recommendedName>
        <fullName evidence="4">N-acetylgalactosaminide beta-1,3-galactosyltransferase</fullName>
        <ecNumber evidence="4">2.4.1.122</ecNumber>
    </recommendedName>
</protein>
<reference evidence="14 15" key="1">
    <citation type="submission" date="2022-05" db="EMBL/GenBank/DDBJ databases">
        <authorList>
            <consortium name="Genoscope - CEA"/>
            <person name="William W."/>
        </authorList>
    </citation>
    <scope>NUCLEOTIDE SEQUENCE [LARGE SCALE GENOMIC DNA]</scope>
</reference>
<evidence type="ECO:0000256" key="3">
    <source>
        <dbReference type="ARBA" id="ARBA00006462"/>
    </source>
</evidence>
<proteinExistence type="inferred from homology"/>
<evidence type="ECO:0000259" key="13">
    <source>
        <dbReference type="Pfam" id="PF02434"/>
    </source>
</evidence>
<evidence type="ECO:0000256" key="11">
    <source>
        <dbReference type="ARBA" id="ARBA00023136"/>
    </source>
</evidence>
<comment type="similarity">
    <text evidence="3">Belongs to the glycosyltransferase 31 family. Beta3-Gal-T subfamily.</text>
</comment>
<evidence type="ECO:0000313" key="15">
    <source>
        <dbReference type="Proteomes" id="UP001159405"/>
    </source>
</evidence>
<keyword evidence="15" id="KW-1185">Reference proteome</keyword>
<evidence type="ECO:0000256" key="5">
    <source>
        <dbReference type="ARBA" id="ARBA00022676"/>
    </source>
</evidence>
<dbReference type="PANTHER" id="PTHR23033:SF14">
    <property type="entry name" value="GLYCOPROTEIN-N-ACETYLGALACTOSAMINE 3-BETA-GALACTOSYLTRANSFERASE 1-RELATED"/>
    <property type="match status" value="1"/>
</dbReference>
<keyword evidence="7 12" id="KW-0812">Transmembrane</keyword>
<evidence type="ECO:0000256" key="10">
    <source>
        <dbReference type="ARBA" id="ARBA00022989"/>
    </source>
</evidence>
<keyword evidence="10 12" id="KW-1133">Transmembrane helix</keyword>
<dbReference type="EC" id="2.4.1.122" evidence="4"/>
<keyword evidence="5" id="KW-0328">Glycosyltransferase</keyword>